<keyword evidence="5 10" id="KW-0812">Transmembrane</keyword>
<evidence type="ECO:0000256" key="12">
    <source>
        <dbReference type="SAM" id="SignalP"/>
    </source>
</evidence>
<dbReference type="InterPro" id="IPR037066">
    <property type="entry name" value="Plug_dom_sf"/>
</dbReference>
<evidence type="ECO:0000259" key="14">
    <source>
        <dbReference type="Pfam" id="PF07715"/>
    </source>
</evidence>
<evidence type="ECO:0000313" key="16">
    <source>
        <dbReference type="Proteomes" id="UP001064933"/>
    </source>
</evidence>
<feature type="signal peptide" evidence="12">
    <location>
        <begin position="1"/>
        <end position="23"/>
    </location>
</feature>
<dbReference type="PROSITE" id="PS52016">
    <property type="entry name" value="TONB_DEPENDENT_REC_3"/>
    <property type="match status" value="1"/>
</dbReference>
<organism evidence="15 16">
    <name type="scientific">Roseateles amylovorans</name>
    <dbReference type="NCBI Taxonomy" id="2978473"/>
    <lineage>
        <taxon>Bacteria</taxon>
        <taxon>Pseudomonadati</taxon>
        <taxon>Pseudomonadota</taxon>
        <taxon>Betaproteobacteria</taxon>
        <taxon>Burkholderiales</taxon>
        <taxon>Sphaerotilaceae</taxon>
        <taxon>Roseateles</taxon>
    </lineage>
</organism>
<keyword evidence="16" id="KW-1185">Reference proteome</keyword>
<evidence type="ECO:0000256" key="10">
    <source>
        <dbReference type="PROSITE-ProRule" id="PRU01360"/>
    </source>
</evidence>
<dbReference type="Pfam" id="PF00593">
    <property type="entry name" value="TonB_dep_Rec_b-barrel"/>
    <property type="match status" value="1"/>
</dbReference>
<comment type="subcellular location">
    <subcellularLocation>
        <location evidence="1 10">Cell outer membrane</location>
        <topology evidence="1 10">Multi-pass membrane protein</topology>
    </subcellularLocation>
</comment>
<evidence type="ECO:0000256" key="3">
    <source>
        <dbReference type="ARBA" id="ARBA00022448"/>
    </source>
</evidence>
<evidence type="ECO:0000256" key="7">
    <source>
        <dbReference type="ARBA" id="ARBA00023136"/>
    </source>
</evidence>
<keyword evidence="4 10" id="KW-1134">Transmembrane beta strand</keyword>
<dbReference type="InterPro" id="IPR012910">
    <property type="entry name" value="Plug_dom"/>
</dbReference>
<keyword evidence="6 11" id="KW-0798">TonB box</keyword>
<name>A0ABY6B5A4_9BURK</name>
<protein>
    <submittedName>
        <fullName evidence="15">TonB-dependent receptor</fullName>
    </submittedName>
</protein>
<feature type="chain" id="PRO_5047154917" evidence="12">
    <location>
        <begin position="24"/>
        <end position="971"/>
    </location>
</feature>
<keyword evidence="7 10" id="KW-0472">Membrane</keyword>
<evidence type="ECO:0000313" key="15">
    <source>
        <dbReference type="EMBL" id="UXH80027.1"/>
    </source>
</evidence>
<dbReference type="EMBL" id="CP104562">
    <property type="protein sequence ID" value="UXH80027.1"/>
    <property type="molecule type" value="Genomic_DNA"/>
</dbReference>
<dbReference type="PANTHER" id="PTHR47234:SF2">
    <property type="entry name" value="TONB-DEPENDENT RECEPTOR"/>
    <property type="match status" value="1"/>
</dbReference>
<evidence type="ECO:0000256" key="9">
    <source>
        <dbReference type="ARBA" id="ARBA00023237"/>
    </source>
</evidence>
<feature type="domain" description="TonB-dependent receptor plug" evidence="14">
    <location>
        <begin position="56"/>
        <end position="166"/>
    </location>
</feature>
<comment type="similarity">
    <text evidence="2 10 11">Belongs to the TonB-dependent receptor family.</text>
</comment>
<keyword evidence="8 15" id="KW-0675">Receptor</keyword>
<proteinExistence type="inferred from homology"/>
<evidence type="ECO:0000256" key="6">
    <source>
        <dbReference type="ARBA" id="ARBA00023077"/>
    </source>
</evidence>
<dbReference type="InterPro" id="IPR036942">
    <property type="entry name" value="Beta-barrel_TonB_sf"/>
</dbReference>
<dbReference type="Proteomes" id="UP001064933">
    <property type="component" value="Chromosome"/>
</dbReference>
<accession>A0ABY6B5A4</accession>
<evidence type="ECO:0000256" key="4">
    <source>
        <dbReference type="ARBA" id="ARBA00022452"/>
    </source>
</evidence>
<keyword evidence="3 10" id="KW-0813">Transport</keyword>
<dbReference type="RefSeq" id="WP_261759845.1">
    <property type="nucleotide sequence ID" value="NZ_CP104562.2"/>
</dbReference>
<evidence type="ECO:0000256" key="11">
    <source>
        <dbReference type="RuleBase" id="RU003357"/>
    </source>
</evidence>
<gene>
    <name evidence="15" type="ORF">N4261_09170</name>
</gene>
<sequence length="971" mass="103956">MFKRKTINLAALVVLGAALPALAQQSPAPAPAPAPTAESLQRVEVTGSRIKTISVDTASPVVTLGAEAIKVEGQRDVEALLNNLPQVFADQGGQVSNGSTGTATVNLRNLGASRTLVLINGRRLPAGSPRNLATDLNQIPISLIKRVEVLTGGASAIYGSDAVSGVVNFIMNDSFTGLQLDYNFQGYNHQQHNDVASVVSGRNFPVPGDKDLDGKSHDFSVTMGANFADNKGNATLFLGHKRQDALLQSERDFTACALTVPTNGYYGCGGSGTSFPGRFTTLDTTMTDFTIADAAGGTRPWSGTTDLYNFGPINYFNRPSSRYTAAAFVHYDVNEKARVYTEFNFHDDRTVAQIAPSGAFGVPFTVDYDNPLLTASSRAALGLTAPGQSKDIYLFRRNVEGGGRQDDIRHTSYRGVLGVKGDLNSVWSYDVSTLVGRVVYQETYKNDFSIARTSRALDVVTDPKTGAPACRSFVDGSDPTCVPYNIWKLGGVTPEALNYLQTPGFQKGHTSTKVSTATINGDLTDYGFKLPTATSGLGVALGFERREEEMDLSTDAAFATGDLAGQGGPTIGVGGKYTVNDVFAEARLPLLENAFMAKQLNLSASYRNSNFSTNQKTDTYGLGLEWMPVDMVKFRGSYQQASRAANVVELYSAQAIGLYDMDGDPCAGATPSATAAQCARTGVTAAQYGQIADSPAQQYNALFGGNTQLKPETAKSATLGMVLSPTRDLTLSLDFFTIKVDDLISTVSAPVTLQQCLETGSAVFCDKVKRDAVGTLWATPQASITATNTNIGSLKTNGLDLAADYSTSLPAGWGRVDVSMVGTYLKKFEVQDLPGLDSYDCAGLYGAICGTPMPEWRHKLRTTWVTPWNVSLALTWRHLDEVTLDSSTSQTRLHAATYPSLMKTLGARDYFDLAASYQLTKSIVLRGSVNNLFDRDPPLRSNGSGLVNGNTYPVVYDAQGRRISVNLTATF</sequence>
<dbReference type="Pfam" id="PF07715">
    <property type="entry name" value="Plug"/>
    <property type="match status" value="1"/>
</dbReference>
<dbReference type="Gene3D" id="2.40.170.20">
    <property type="entry name" value="TonB-dependent receptor, beta-barrel domain"/>
    <property type="match status" value="1"/>
</dbReference>
<keyword evidence="9 10" id="KW-0998">Cell outer membrane</keyword>
<dbReference type="InterPro" id="IPR000531">
    <property type="entry name" value="Beta-barrel_TonB"/>
</dbReference>
<evidence type="ECO:0000256" key="5">
    <source>
        <dbReference type="ARBA" id="ARBA00022692"/>
    </source>
</evidence>
<dbReference type="PANTHER" id="PTHR47234">
    <property type="match status" value="1"/>
</dbReference>
<dbReference type="Gene3D" id="2.170.130.10">
    <property type="entry name" value="TonB-dependent receptor, plug domain"/>
    <property type="match status" value="1"/>
</dbReference>
<dbReference type="InterPro" id="IPR039426">
    <property type="entry name" value="TonB-dep_rcpt-like"/>
</dbReference>
<reference evidence="15" key="1">
    <citation type="submission" date="2022-10" db="EMBL/GenBank/DDBJ databases">
        <title>Characterization and whole genome sequencing of a new Roseateles species, isolated from fresh water.</title>
        <authorList>
            <person name="Guliayeva D.Y."/>
            <person name="Akhremchuk A.E."/>
            <person name="Sikolenko M.A."/>
            <person name="Valentovich L.N."/>
            <person name="Sidarenka A.V."/>
        </authorList>
    </citation>
    <scope>NUCLEOTIDE SEQUENCE</scope>
    <source>
        <strain evidence="15">BIM B-1768</strain>
    </source>
</reference>
<dbReference type="SUPFAM" id="SSF56935">
    <property type="entry name" value="Porins"/>
    <property type="match status" value="1"/>
</dbReference>
<evidence type="ECO:0000256" key="1">
    <source>
        <dbReference type="ARBA" id="ARBA00004571"/>
    </source>
</evidence>
<evidence type="ECO:0000256" key="8">
    <source>
        <dbReference type="ARBA" id="ARBA00023170"/>
    </source>
</evidence>
<evidence type="ECO:0000256" key="2">
    <source>
        <dbReference type="ARBA" id="ARBA00009810"/>
    </source>
</evidence>
<evidence type="ECO:0000259" key="13">
    <source>
        <dbReference type="Pfam" id="PF00593"/>
    </source>
</evidence>
<keyword evidence="12" id="KW-0732">Signal</keyword>
<feature type="domain" description="TonB-dependent receptor-like beta-barrel" evidence="13">
    <location>
        <begin position="397"/>
        <end position="932"/>
    </location>
</feature>